<feature type="compositionally biased region" description="Polar residues" evidence="1">
    <location>
        <begin position="59"/>
        <end position="77"/>
    </location>
</feature>
<evidence type="ECO:0000256" key="1">
    <source>
        <dbReference type="SAM" id="MobiDB-lite"/>
    </source>
</evidence>
<protein>
    <submittedName>
        <fullName evidence="2">Uncharacterized protein</fullName>
    </submittedName>
</protein>
<comment type="caution">
    <text evidence="2">The sequence shown here is derived from an EMBL/GenBank/DDBJ whole genome shotgun (WGS) entry which is preliminary data.</text>
</comment>
<evidence type="ECO:0000313" key="3">
    <source>
        <dbReference type="Proteomes" id="UP000323717"/>
    </source>
</evidence>
<evidence type="ECO:0000313" key="2">
    <source>
        <dbReference type="EMBL" id="KAA3950952.1"/>
    </source>
</evidence>
<dbReference type="Proteomes" id="UP000323717">
    <property type="component" value="Unassembled WGS sequence"/>
</dbReference>
<sequence>MIFGQLSRISFVRNFSAGRLPRFVKRTAKPTAGNLRYSAKTVRRVQTVSRARRKAKSAGTGNPQDVGNPAGNQERQG</sequence>
<dbReference type="EMBL" id="VWLE01000201">
    <property type="protein sequence ID" value="KAA3950952.1"/>
    <property type="molecule type" value="Genomic_DNA"/>
</dbReference>
<proteinExistence type="predicted"/>
<reference evidence="2 3" key="1">
    <citation type="journal article" date="2019" name="Nat. Med.">
        <title>A library of human gut bacterial isolates paired with longitudinal multiomics data enables mechanistic microbiome research.</title>
        <authorList>
            <person name="Poyet M."/>
            <person name="Groussin M."/>
            <person name="Gibbons S.M."/>
            <person name="Avila-Pacheco J."/>
            <person name="Jiang X."/>
            <person name="Kearney S.M."/>
            <person name="Perrotta A.R."/>
            <person name="Berdy B."/>
            <person name="Zhao S."/>
            <person name="Lieberman T.D."/>
            <person name="Swanson P.K."/>
            <person name="Smith M."/>
            <person name="Roesemann S."/>
            <person name="Alexander J.E."/>
            <person name="Rich S.A."/>
            <person name="Livny J."/>
            <person name="Vlamakis H."/>
            <person name="Clish C."/>
            <person name="Bullock K."/>
            <person name="Deik A."/>
            <person name="Scott J."/>
            <person name="Pierce K.A."/>
            <person name="Xavier R.J."/>
            <person name="Alm E.J."/>
        </authorList>
    </citation>
    <scope>NUCLEOTIDE SEQUENCE [LARGE SCALE GENOMIC DNA]</scope>
    <source>
        <strain evidence="2 3">BIOML-A163</strain>
    </source>
</reference>
<dbReference type="AlphaFoldDB" id="A0A5M5C0Z5"/>
<name>A0A5M5C0Z5_BACOV</name>
<accession>A0A5M5C0Z5</accession>
<feature type="region of interest" description="Disordered" evidence="1">
    <location>
        <begin position="42"/>
        <end position="77"/>
    </location>
</feature>
<gene>
    <name evidence="2" type="ORF">F3D71_14435</name>
</gene>
<organism evidence="2 3">
    <name type="scientific">Bacteroides ovatus</name>
    <dbReference type="NCBI Taxonomy" id="28116"/>
    <lineage>
        <taxon>Bacteria</taxon>
        <taxon>Pseudomonadati</taxon>
        <taxon>Bacteroidota</taxon>
        <taxon>Bacteroidia</taxon>
        <taxon>Bacteroidales</taxon>
        <taxon>Bacteroidaceae</taxon>
        <taxon>Bacteroides</taxon>
    </lineage>
</organism>